<evidence type="ECO:0000256" key="2">
    <source>
        <dbReference type="ARBA" id="ARBA00022723"/>
    </source>
</evidence>
<comment type="catalytic activity">
    <reaction evidence="7 8">
        <text>DNA(n) + a 2'-deoxyribonucleoside 5'-triphosphate = DNA(n+1) + diphosphate</text>
        <dbReference type="Rhea" id="RHEA:22508"/>
        <dbReference type="Rhea" id="RHEA-COMP:17339"/>
        <dbReference type="Rhea" id="RHEA-COMP:17340"/>
        <dbReference type="ChEBI" id="CHEBI:33019"/>
        <dbReference type="ChEBI" id="CHEBI:61560"/>
        <dbReference type="ChEBI" id="CHEBI:173112"/>
        <dbReference type="EC" id="2.7.7.7"/>
    </reaction>
</comment>
<dbReference type="SMART" id="SM00382">
    <property type="entry name" value="AAA"/>
    <property type="match status" value="1"/>
</dbReference>
<dbReference type="Gene3D" id="1.10.8.60">
    <property type="match status" value="1"/>
</dbReference>
<dbReference type="FunFam" id="3.40.50.300:FF:000014">
    <property type="entry name" value="DNA polymerase III subunit gamma/tau"/>
    <property type="match status" value="1"/>
</dbReference>
<dbReference type="SUPFAM" id="SSF52540">
    <property type="entry name" value="P-loop containing nucleoside triphosphate hydrolases"/>
    <property type="match status" value="1"/>
</dbReference>
<dbReference type="Proteomes" id="UP000000448">
    <property type="component" value="Chromosome"/>
</dbReference>
<evidence type="ECO:0000256" key="8">
    <source>
        <dbReference type="RuleBase" id="RU364063"/>
    </source>
</evidence>
<dbReference type="FunFam" id="1.10.8.60:FF:000013">
    <property type="entry name" value="DNA polymerase III subunit gamma/tau"/>
    <property type="match status" value="1"/>
</dbReference>
<reference evidence="10 11" key="1">
    <citation type="journal article" date="2009" name="PLoS Genet.">
        <title>Adaptations to submarine hydrothermal environments exemplified by the genome of Nautilia profundicola.</title>
        <authorList>
            <person name="Campbell B.J."/>
            <person name="Smith J.L."/>
            <person name="Hanson T.E."/>
            <person name="Klotz M.G."/>
            <person name="Stein L.Y."/>
            <person name="Lee C.K."/>
            <person name="Wu D."/>
            <person name="Robinson J.M."/>
            <person name="Khouri H.M."/>
            <person name="Eisen J.A."/>
            <person name="Cary S.C."/>
        </authorList>
    </citation>
    <scope>NUCLEOTIDE SEQUENCE [LARGE SCALE GENOMIC DNA]</scope>
    <source>
        <strain evidence="11">ATCC BAA-1463 / DSM 18972 / AmH</strain>
    </source>
</reference>
<dbReference type="KEGG" id="nam:NAMH_1489"/>
<dbReference type="InterPro" id="IPR012763">
    <property type="entry name" value="DNA_pol_III_sug/sutau_N"/>
</dbReference>
<dbReference type="EC" id="2.7.7.7" evidence="8"/>
<dbReference type="InterPro" id="IPR045085">
    <property type="entry name" value="HLD_clamp_pol_III_gamma_tau"/>
</dbReference>
<keyword evidence="8" id="KW-0235">DNA replication</keyword>
<protein>
    <recommendedName>
        <fullName evidence="8">DNA polymerase III subunit gamma/tau</fullName>
        <ecNumber evidence="8">2.7.7.7</ecNumber>
    </recommendedName>
</protein>
<evidence type="ECO:0000313" key="10">
    <source>
        <dbReference type="EMBL" id="ACM93034.1"/>
    </source>
</evidence>
<keyword evidence="2" id="KW-0479">Metal-binding</keyword>
<keyword evidence="8" id="KW-0548">Nucleotidyltransferase</keyword>
<evidence type="ECO:0000256" key="5">
    <source>
        <dbReference type="ARBA" id="ARBA00022840"/>
    </source>
</evidence>
<evidence type="ECO:0000256" key="4">
    <source>
        <dbReference type="ARBA" id="ARBA00022833"/>
    </source>
</evidence>
<dbReference type="InterPro" id="IPR050238">
    <property type="entry name" value="DNA_Rep/Repair_Clamp_Loader"/>
</dbReference>
<keyword evidence="4" id="KW-0862">Zinc</keyword>
<dbReference type="OrthoDB" id="9810148at2"/>
<evidence type="ECO:0000256" key="1">
    <source>
        <dbReference type="ARBA" id="ARBA00006360"/>
    </source>
</evidence>
<dbReference type="GO" id="GO:0046872">
    <property type="term" value="F:metal ion binding"/>
    <property type="evidence" value="ECO:0007669"/>
    <property type="project" value="UniProtKB-KW"/>
</dbReference>
<sequence>MVLALKYRPKRFEEIIGQDAIVKTLVNSLDKNRIAHAYLFSGLRGAGKTTTARIFAKALQCDHGPTSNPCEECENCIMANESRHIDIIEMDAASNRKIEDIRELIEHTKYKPSVGKYKIFIIDEVHMLTNEAFNALLKTLEEPPEYVKFIMATTDPLKLPATILSRVQHFRFNKIKNGIIENYLIKILAIENVEFDEEALRLIIKAAKGSVRDSLTLLDQAIAFSKGKIDLDSVVDMLGVINPEIINEIFDAVKNSDKKRIKEIVGEIKDYDIESIIDEVIIYLKDALFEGSLPLITVQRFFNIVADVKELIKYNTDNEFVLTLMFLRMSEAVKPHKIDDLIKSFEQKIDLNTYKPKEEPVKIQKSPEDLFKELILKIKEKDIELGVCFETSVKFISFNDGVLVWESCPDDTCKEQFKRFFSPVIRPIINEVFGIGTKIEPIRCEKKNETTSITAQQSKPTQSVLKDKSDEVVNKVREIFGSDVKIEKIVHNQ</sequence>
<dbReference type="STRING" id="598659.NAMH_1489"/>
<keyword evidence="8" id="KW-0808">Transferase</keyword>
<organism evidence="10 11">
    <name type="scientific">Nautilia profundicola (strain ATCC BAA-1463 / DSM 18972 / AmH)</name>
    <dbReference type="NCBI Taxonomy" id="598659"/>
    <lineage>
        <taxon>Bacteria</taxon>
        <taxon>Pseudomonadati</taxon>
        <taxon>Campylobacterota</taxon>
        <taxon>Epsilonproteobacteria</taxon>
        <taxon>Nautiliales</taxon>
        <taxon>Nautiliaceae</taxon>
        <taxon>Nautilia</taxon>
    </lineage>
</organism>
<dbReference type="GO" id="GO:0009360">
    <property type="term" value="C:DNA polymerase III complex"/>
    <property type="evidence" value="ECO:0007669"/>
    <property type="project" value="InterPro"/>
</dbReference>
<dbReference type="HOGENOM" id="CLU_006229_0_8_7"/>
<comment type="subunit">
    <text evidence="8">DNA polymerase III contains a core (composed of alpha, epsilon and theta chains) that associates with a tau subunit. This core dimerizes to form the POLIII' complex. PolIII' associates with the gamma complex (composed of gamma, delta, delta', psi and chi chains) and with the beta chain to form the complete DNA polymerase III complex.</text>
</comment>
<dbReference type="PANTHER" id="PTHR11669">
    <property type="entry name" value="REPLICATION FACTOR C / DNA POLYMERASE III GAMMA-TAU SUBUNIT"/>
    <property type="match status" value="1"/>
</dbReference>
<dbReference type="GO" id="GO:0006261">
    <property type="term" value="P:DNA-templated DNA replication"/>
    <property type="evidence" value="ECO:0007669"/>
    <property type="project" value="TreeGrafter"/>
</dbReference>
<dbReference type="EMBL" id="CP001279">
    <property type="protein sequence ID" value="ACM93034.1"/>
    <property type="molecule type" value="Genomic_DNA"/>
</dbReference>
<comment type="similarity">
    <text evidence="1 8">Belongs to the DnaX/STICHEL family.</text>
</comment>
<dbReference type="PANTHER" id="PTHR11669:SF0">
    <property type="entry name" value="PROTEIN STICHEL-LIKE 2"/>
    <property type="match status" value="1"/>
</dbReference>
<keyword evidence="6 8" id="KW-0239">DNA-directed DNA polymerase</keyword>
<proteinExistence type="inferred from homology"/>
<dbReference type="NCBIfam" id="NF006280">
    <property type="entry name" value="PRK08451.1"/>
    <property type="match status" value="1"/>
</dbReference>
<dbReference type="GO" id="GO:0005524">
    <property type="term" value="F:ATP binding"/>
    <property type="evidence" value="ECO:0007669"/>
    <property type="project" value="UniProtKB-KW"/>
</dbReference>
<name>B9L692_NAUPA</name>
<evidence type="ECO:0000259" key="9">
    <source>
        <dbReference type="SMART" id="SM00382"/>
    </source>
</evidence>
<evidence type="ECO:0000256" key="3">
    <source>
        <dbReference type="ARBA" id="ARBA00022741"/>
    </source>
</evidence>
<evidence type="ECO:0000256" key="7">
    <source>
        <dbReference type="ARBA" id="ARBA00049244"/>
    </source>
</evidence>
<dbReference type="CDD" id="cd00009">
    <property type="entry name" value="AAA"/>
    <property type="match status" value="1"/>
</dbReference>
<keyword evidence="11" id="KW-1185">Reference proteome</keyword>
<dbReference type="GO" id="GO:0003887">
    <property type="term" value="F:DNA-directed DNA polymerase activity"/>
    <property type="evidence" value="ECO:0007669"/>
    <property type="project" value="UniProtKB-KW"/>
</dbReference>
<dbReference type="RefSeq" id="WP_015902086.1">
    <property type="nucleotide sequence ID" value="NC_012115.1"/>
</dbReference>
<dbReference type="Pfam" id="PF22608">
    <property type="entry name" value="DNAX_ATPase_lid"/>
    <property type="match status" value="1"/>
</dbReference>
<dbReference type="AlphaFoldDB" id="B9L692"/>
<dbReference type="eggNOG" id="COG2812">
    <property type="taxonomic scope" value="Bacteria"/>
</dbReference>
<keyword evidence="3 8" id="KW-0547">Nucleotide-binding</keyword>
<dbReference type="InterPro" id="IPR003593">
    <property type="entry name" value="AAA+_ATPase"/>
</dbReference>
<dbReference type="InterPro" id="IPR027417">
    <property type="entry name" value="P-loop_NTPase"/>
</dbReference>
<dbReference type="NCBIfam" id="TIGR02397">
    <property type="entry name" value="dnaX_nterm"/>
    <property type="match status" value="1"/>
</dbReference>
<evidence type="ECO:0000313" key="11">
    <source>
        <dbReference type="Proteomes" id="UP000000448"/>
    </source>
</evidence>
<keyword evidence="5 8" id="KW-0067">ATP-binding</keyword>
<dbReference type="Pfam" id="PF13177">
    <property type="entry name" value="DNA_pol3_delta2"/>
    <property type="match status" value="1"/>
</dbReference>
<accession>B9L692</accession>
<comment type="function">
    <text evidence="8">DNA polymerase III is a complex, multichain enzyme responsible for most of the replicative synthesis in bacteria. This DNA polymerase also exhibits 3' to 5' exonuclease activity.</text>
</comment>
<gene>
    <name evidence="8" type="primary">dnaX</name>
    <name evidence="10" type="ordered locus">NAMH_1489</name>
</gene>
<dbReference type="Gene3D" id="3.40.50.300">
    <property type="entry name" value="P-loop containing nucleotide triphosphate hydrolases"/>
    <property type="match status" value="1"/>
</dbReference>
<evidence type="ECO:0000256" key="6">
    <source>
        <dbReference type="ARBA" id="ARBA00022932"/>
    </source>
</evidence>
<dbReference type="CDD" id="cd18137">
    <property type="entry name" value="HLD_clamp_pol_III_gamma_tau"/>
    <property type="match status" value="1"/>
</dbReference>
<feature type="domain" description="AAA+ ATPase" evidence="9">
    <location>
        <begin position="34"/>
        <end position="174"/>
    </location>
</feature>